<evidence type="ECO:0000256" key="6">
    <source>
        <dbReference type="PIRNR" id="PIRNR000077"/>
    </source>
</evidence>
<gene>
    <name evidence="8" type="ORF">R5W23_002652</name>
</gene>
<organism evidence="8 9">
    <name type="scientific">Gemmata algarum</name>
    <dbReference type="NCBI Taxonomy" id="2975278"/>
    <lineage>
        <taxon>Bacteria</taxon>
        <taxon>Pseudomonadati</taxon>
        <taxon>Planctomycetota</taxon>
        <taxon>Planctomycetia</taxon>
        <taxon>Gemmatales</taxon>
        <taxon>Gemmataceae</taxon>
        <taxon>Gemmata</taxon>
    </lineage>
</organism>
<dbReference type="Gene3D" id="3.40.30.10">
    <property type="entry name" value="Glutaredoxin"/>
    <property type="match status" value="1"/>
</dbReference>
<evidence type="ECO:0000313" key="9">
    <source>
        <dbReference type="Proteomes" id="UP001272242"/>
    </source>
</evidence>
<dbReference type="Proteomes" id="UP001272242">
    <property type="component" value="Unassembled WGS sequence"/>
</dbReference>
<evidence type="ECO:0000259" key="7">
    <source>
        <dbReference type="PROSITE" id="PS51352"/>
    </source>
</evidence>
<dbReference type="PROSITE" id="PS00194">
    <property type="entry name" value="THIOREDOXIN_1"/>
    <property type="match status" value="1"/>
</dbReference>
<evidence type="ECO:0000256" key="5">
    <source>
        <dbReference type="ARBA" id="ARBA00023284"/>
    </source>
</evidence>
<dbReference type="InterPro" id="IPR017937">
    <property type="entry name" value="Thioredoxin_CS"/>
</dbReference>
<comment type="similarity">
    <text evidence="1 6">Belongs to the thioredoxin family.</text>
</comment>
<evidence type="ECO:0000256" key="4">
    <source>
        <dbReference type="ARBA" id="ARBA00023157"/>
    </source>
</evidence>
<keyword evidence="2" id="KW-0813">Transport</keyword>
<dbReference type="PIRSF" id="PIRSF000077">
    <property type="entry name" value="Thioredoxin"/>
    <property type="match status" value="1"/>
</dbReference>
<proteinExistence type="inferred from homology"/>
<dbReference type="PRINTS" id="PR00421">
    <property type="entry name" value="THIOREDOXIN"/>
</dbReference>
<dbReference type="PANTHER" id="PTHR45663">
    <property type="entry name" value="GEO12009P1"/>
    <property type="match status" value="1"/>
</dbReference>
<accession>A0ABU5F3T2</accession>
<sequence length="115" mass="12834">MTANDKRTLRAENLMLLEQYNFKREVLEAPGPVLVDFWAAWCGPCRAMNPVLHDLARDFTVCKVNTETNPSLAAKFDVSAIPLLLIFRNGQVVRRYEGITPEATLRADLTALAAS</sequence>
<dbReference type="PANTHER" id="PTHR45663:SF11">
    <property type="entry name" value="GEO12009P1"/>
    <property type="match status" value="1"/>
</dbReference>
<feature type="domain" description="Thioredoxin" evidence="7">
    <location>
        <begin position="1"/>
        <end position="114"/>
    </location>
</feature>
<keyword evidence="3" id="KW-0249">Electron transport</keyword>
<name>A0ABU5F3T2_9BACT</name>
<evidence type="ECO:0000256" key="1">
    <source>
        <dbReference type="ARBA" id="ARBA00008987"/>
    </source>
</evidence>
<keyword evidence="4" id="KW-1015">Disulfide bond</keyword>
<comment type="caution">
    <text evidence="8">The sequence shown here is derived from an EMBL/GenBank/DDBJ whole genome shotgun (WGS) entry which is preliminary data.</text>
</comment>
<reference evidence="9" key="1">
    <citation type="journal article" date="2023" name="Mar. Drugs">
        <title>Gemmata algarum, a Novel Planctomycete Isolated from an Algal Mat, Displays Antimicrobial Activity.</title>
        <authorList>
            <person name="Kumar G."/>
            <person name="Kallscheuer N."/>
            <person name="Kashif M."/>
            <person name="Ahamad S."/>
            <person name="Jagadeeshwari U."/>
            <person name="Pannikurungottu S."/>
            <person name="Haufschild T."/>
            <person name="Kabuu M."/>
            <person name="Sasikala C."/>
            <person name="Jogler C."/>
            <person name="Ramana C."/>
        </authorList>
    </citation>
    <scope>NUCLEOTIDE SEQUENCE [LARGE SCALE GENOMIC DNA]</scope>
    <source>
        <strain evidence="9">JC673</strain>
    </source>
</reference>
<keyword evidence="5" id="KW-0676">Redox-active center</keyword>
<dbReference type="InterPro" id="IPR013766">
    <property type="entry name" value="Thioredoxin_domain"/>
</dbReference>
<dbReference type="EMBL" id="JAXBLV010000192">
    <property type="protein sequence ID" value="MDY3561375.1"/>
    <property type="molecule type" value="Genomic_DNA"/>
</dbReference>
<dbReference type="CDD" id="cd02947">
    <property type="entry name" value="TRX_family"/>
    <property type="match status" value="1"/>
</dbReference>
<dbReference type="PROSITE" id="PS51352">
    <property type="entry name" value="THIOREDOXIN_2"/>
    <property type="match status" value="1"/>
</dbReference>
<evidence type="ECO:0000256" key="2">
    <source>
        <dbReference type="ARBA" id="ARBA00022448"/>
    </source>
</evidence>
<keyword evidence="9" id="KW-1185">Reference proteome</keyword>
<dbReference type="SUPFAM" id="SSF52833">
    <property type="entry name" value="Thioredoxin-like"/>
    <property type="match status" value="1"/>
</dbReference>
<dbReference type="InterPro" id="IPR036249">
    <property type="entry name" value="Thioredoxin-like_sf"/>
</dbReference>
<evidence type="ECO:0000313" key="8">
    <source>
        <dbReference type="EMBL" id="MDY3561375.1"/>
    </source>
</evidence>
<dbReference type="InterPro" id="IPR005746">
    <property type="entry name" value="Thioredoxin"/>
</dbReference>
<dbReference type="Pfam" id="PF00085">
    <property type="entry name" value="Thioredoxin"/>
    <property type="match status" value="1"/>
</dbReference>
<protein>
    <recommendedName>
        <fullName evidence="6">Thioredoxin</fullName>
    </recommendedName>
</protein>
<evidence type="ECO:0000256" key="3">
    <source>
        <dbReference type="ARBA" id="ARBA00022982"/>
    </source>
</evidence>